<keyword evidence="1" id="KW-0677">Repeat</keyword>
<dbReference type="InterPro" id="IPR036770">
    <property type="entry name" value="Ankyrin_rpt-contain_sf"/>
</dbReference>
<feature type="compositionally biased region" description="Basic and acidic residues" evidence="3">
    <location>
        <begin position="10"/>
        <end position="19"/>
    </location>
</feature>
<dbReference type="InterPro" id="IPR002110">
    <property type="entry name" value="Ankyrin_rpt"/>
</dbReference>
<sequence>MSDFLSQVRALREKSDDSQHSPSLTSLAEQGDIEGVKRVLSEGKAEVNAKDSDGWPPLVAAARDGKIEVVKCLIQEAEAEVDVRNDDELRPTCVPFKNTSPPQPMISPLRISQTLA</sequence>
<feature type="region of interest" description="Disordered" evidence="3">
    <location>
        <begin position="1"/>
        <end position="30"/>
    </location>
</feature>
<dbReference type="SMART" id="SM00248">
    <property type="entry name" value="ANK"/>
    <property type="match status" value="2"/>
</dbReference>
<feature type="region of interest" description="Disordered" evidence="3">
    <location>
        <begin position="93"/>
        <end position="116"/>
    </location>
</feature>
<proteinExistence type="predicted"/>
<dbReference type="Pfam" id="PF12796">
    <property type="entry name" value="Ank_2"/>
    <property type="match status" value="1"/>
</dbReference>
<dbReference type="Gene3D" id="1.25.40.20">
    <property type="entry name" value="Ankyrin repeat-containing domain"/>
    <property type="match status" value="1"/>
</dbReference>
<dbReference type="PANTHER" id="PTHR24171">
    <property type="entry name" value="ANKYRIN REPEAT DOMAIN-CONTAINING PROTEIN 39-RELATED"/>
    <property type="match status" value="1"/>
</dbReference>
<evidence type="ECO:0000256" key="3">
    <source>
        <dbReference type="SAM" id="MobiDB-lite"/>
    </source>
</evidence>
<organism evidence="4">
    <name type="scientific">Amorphochlora amoebiformis</name>
    <dbReference type="NCBI Taxonomy" id="1561963"/>
    <lineage>
        <taxon>Eukaryota</taxon>
        <taxon>Sar</taxon>
        <taxon>Rhizaria</taxon>
        <taxon>Cercozoa</taxon>
        <taxon>Chlorarachniophyceae</taxon>
        <taxon>Amorphochlora</taxon>
    </lineage>
</organism>
<dbReference type="AlphaFoldDB" id="A0A7S0H7B6"/>
<evidence type="ECO:0000313" key="4">
    <source>
        <dbReference type="EMBL" id="CAD8460121.1"/>
    </source>
</evidence>
<gene>
    <name evidence="4" type="ORF">LAMO00422_LOCUS19079</name>
</gene>
<evidence type="ECO:0000256" key="2">
    <source>
        <dbReference type="ARBA" id="ARBA00023043"/>
    </source>
</evidence>
<dbReference type="SUPFAM" id="SSF48403">
    <property type="entry name" value="Ankyrin repeat"/>
    <property type="match status" value="1"/>
</dbReference>
<dbReference type="EMBL" id="HBEM01027972">
    <property type="protein sequence ID" value="CAD8460121.1"/>
    <property type="molecule type" value="Transcribed_RNA"/>
</dbReference>
<reference evidence="4" key="1">
    <citation type="submission" date="2021-01" db="EMBL/GenBank/DDBJ databases">
        <authorList>
            <person name="Corre E."/>
            <person name="Pelletier E."/>
            <person name="Niang G."/>
            <person name="Scheremetjew M."/>
            <person name="Finn R."/>
            <person name="Kale V."/>
            <person name="Holt S."/>
            <person name="Cochrane G."/>
            <person name="Meng A."/>
            <person name="Brown T."/>
            <person name="Cohen L."/>
        </authorList>
    </citation>
    <scope>NUCLEOTIDE SEQUENCE</scope>
    <source>
        <strain evidence="4">CCMP2058</strain>
    </source>
</reference>
<protein>
    <submittedName>
        <fullName evidence="4">Uncharacterized protein</fullName>
    </submittedName>
</protein>
<accession>A0A7S0H7B6</accession>
<name>A0A7S0H7B6_9EUKA</name>
<keyword evidence="2" id="KW-0040">ANK repeat</keyword>
<evidence type="ECO:0000256" key="1">
    <source>
        <dbReference type="ARBA" id="ARBA00022737"/>
    </source>
</evidence>